<organism evidence="2 3">
    <name type="scientific">Hyaloscypha variabilis (strain UAMH 11265 / GT02V1 / F)</name>
    <name type="common">Meliniomyces variabilis</name>
    <dbReference type="NCBI Taxonomy" id="1149755"/>
    <lineage>
        <taxon>Eukaryota</taxon>
        <taxon>Fungi</taxon>
        <taxon>Dikarya</taxon>
        <taxon>Ascomycota</taxon>
        <taxon>Pezizomycotina</taxon>
        <taxon>Leotiomycetes</taxon>
        <taxon>Helotiales</taxon>
        <taxon>Hyaloscyphaceae</taxon>
        <taxon>Hyaloscypha</taxon>
        <taxon>Hyaloscypha variabilis</taxon>
    </lineage>
</organism>
<dbReference type="AlphaFoldDB" id="A0A2J6RCH3"/>
<name>A0A2J6RCH3_HYAVF</name>
<proteinExistence type="predicted"/>
<evidence type="ECO:0000313" key="2">
    <source>
        <dbReference type="EMBL" id="PMD36207.1"/>
    </source>
</evidence>
<dbReference type="EMBL" id="KZ613951">
    <property type="protein sequence ID" value="PMD36207.1"/>
    <property type="molecule type" value="Genomic_DNA"/>
</dbReference>
<keyword evidence="3" id="KW-1185">Reference proteome</keyword>
<accession>A0A2J6RCH3</accession>
<dbReference type="Proteomes" id="UP000235786">
    <property type="component" value="Unassembled WGS sequence"/>
</dbReference>
<feature type="region of interest" description="Disordered" evidence="1">
    <location>
        <begin position="1"/>
        <end position="48"/>
    </location>
</feature>
<evidence type="ECO:0000313" key="3">
    <source>
        <dbReference type="Proteomes" id="UP000235786"/>
    </source>
</evidence>
<feature type="region of interest" description="Disordered" evidence="1">
    <location>
        <begin position="179"/>
        <end position="214"/>
    </location>
</feature>
<reference evidence="2 3" key="1">
    <citation type="submission" date="2016-04" db="EMBL/GenBank/DDBJ databases">
        <title>A degradative enzymes factory behind the ericoid mycorrhizal symbiosis.</title>
        <authorList>
            <consortium name="DOE Joint Genome Institute"/>
            <person name="Martino E."/>
            <person name="Morin E."/>
            <person name="Grelet G."/>
            <person name="Kuo A."/>
            <person name="Kohler A."/>
            <person name="Daghino S."/>
            <person name="Barry K."/>
            <person name="Choi C."/>
            <person name="Cichocki N."/>
            <person name="Clum A."/>
            <person name="Copeland A."/>
            <person name="Hainaut M."/>
            <person name="Haridas S."/>
            <person name="Labutti K."/>
            <person name="Lindquist E."/>
            <person name="Lipzen A."/>
            <person name="Khouja H.-R."/>
            <person name="Murat C."/>
            <person name="Ohm R."/>
            <person name="Olson A."/>
            <person name="Spatafora J."/>
            <person name="Veneault-Fourrey C."/>
            <person name="Henrissat B."/>
            <person name="Grigoriev I."/>
            <person name="Martin F."/>
            <person name="Perotto S."/>
        </authorList>
    </citation>
    <scope>NUCLEOTIDE SEQUENCE [LARGE SCALE GENOMIC DNA]</scope>
    <source>
        <strain evidence="2 3">F</strain>
    </source>
</reference>
<gene>
    <name evidence="2" type="ORF">L207DRAFT_533089</name>
</gene>
<protein>
    <submittedName>
        <fullName evidence="2">Uncharacterized protein</fullName>
    </submittedName>
</protein>
<evidence type="ECO:0000256" key="1">
    <source>
        <dbReference type="SAM" id="MobiDB-lite"/>
    </source>
</evidence>
<sequence length="214" mass="22788">MSHSVPRDMGGSCQRGDRIAASMLDRPPRREVAQAQQHKHRPERTVQQLSTGSGMALAWLAGSRLRFSQLSGPRSIGCAGCTPNPAPIAERPSGSSLHVVRSRGDRCGKSVAEAMMLDASLCSLCSLHVSEASRRAASCLALAGLLDLPSHSLAVSPAPRPKPPSLQVWARRPQEFQESNITTPTPCPSGLCPMPAPSIAQGPHTPAQQPWRTL</sequence>